<proteinExistence type="predicted"/>
<protein>
    <submittedName>
        <fullName evidence="1">Uncharacterized protein</fullName>
    </submittedName>
</protein>
<name>A0ABR3MUD7_9TELE</name>
<keyword evidence="2" id="KW-1185">Reference proteome</keyword>
<accession>A0ABR3MUD7</accession>
<dbReference type="EMBL" id="JAYMGO010000009">
    <property type="protein sequence ID" value="KAL1268248.1"/>
    <property type="molecule type" value="Genomic_DNA"/>
</dbReference>
<comment type="caution">
    <text evidence="1">The sequence shown here is derived from an EMBL/GenBank/DDBJ whole genome shotgun (WGS) entry which is preliminary data.</text>
</comment>
<evidence type="ECO:0000313" key="1">
    <source>
        <dbReference type="EMBL" id="KAL1268248.1"/>
    </source>
</evidence>
<dbReference type="Proteomes" id="UP001558613">
    <property type="component" value="Unassembled WGS sequence"/>
</dbReference>
<reference evidence="1 2" key="1">
    <citation type="submission" date="2023-09" db="EMBL/GenBank/DDBJ databases">
        <authorList>
            <person name="Wang M."/>
        </authorList>
    </citation>
    <scope>NUCLEOTIDE SEQUENCE [LARGE SCALE GENOMIC DNA]</scope>
    <source>
        <strain evidence="1">GT-2023</strain>
        <tissue evidence="1">Liver</tissue>
    </source>
</reference>
<organism evidence="1 2">
    <name type="scientific">Cirrhinus molitorella</name>
    <name type="common">mud carp</name>
    <dbReference type="NCBI Taxonomy" id="172907"/>
    <lineage>
        <taxon>Eukaryota</taxon>
        <taxon>Metazoa</taxon>
        <taxon>Chordata</taxon>
        <taxon>Craniata</taxon>
        <taxon>Vertebrata</taxon>
        <taxon>Euteleostomi</taxon>
        <taxon>Actinopterygii</taxon>
        <taxon>Neopterygii</taxon>
        <taxon>Teleostei</taxon>
        <taxon>Ostariophysi</taxon>
        <taxon>Cypriniformes</taxon>
        <taxon>Cyprinidae</taxon>
        <taxon>Labeoninae</taxon>
        <taxon>Labeonini</taxon>
        <taxon>Cirrhinus</taxon>
    </lineage>
</organism>
<sequence length="71" mass="7793">MSVSSSYSQLCCVGYPQLSFTYLMEDNDFDPRKILMAPIGWISALRRPIIAVIQVTLGVAGLEIVAVEAIM</sequence>
<gene>
    <name evidence="1" type="ORF">QQF64_033611</name>
</gene>
<evidence type="ECO:0000313" key="2">
    <source>
        <dbReference type="Proteomes" id="UP001558613"/>
    </source>
</evidence>